<name>A0A4R7D366_9SPHI</name>
<keyword evidence="2" id="KW-1185">Reference proteome</keyword>
<dbReference type="RefSeq" id="WP_133639786.1">
    <property type="nucleotide sequence ID" value="NZ_SNZV01000003.1"/>
</dbReference>
<sequence length="71" mass="8141">MNYIAKDKVTMNKVCYVVKNMNDGRLLAYTEQEHAVLSAAVLERTTGVKHEVIMCYLDKQVVFMDDNLISK</sequence>
<dbReference type="Proteomes" id="UP000294752">
    <property type="component" value="Unassembled WGS sequence"/>
</dbReference>
<proteinExistence type="predicted"/>
<evidence type="ECO:0000313" key="1">
    <source>
        <dbReference type="EMBL" id="TDS14742.1"/>
    </source>
</evidence>
<comment type="caution">
    <text evidence="1">The sequence shown here is derived from an EMBL/GenBank/DDBJ whole genome shotgun (WGS) entry which is preliminary data.</text>
</comment>
<dbReference type="EMBL" id="SNZV01000003">
    <property type="protein sequence ID" value="TDS14742.1"/>
    <property type="molecule type" value="Genomic_DNA"/>
</dbReference>
<gene>
    <name evidence="1" type="ORF">B0I21_103241</name>
</gene>
<reference evidence="1 2" key="1">
    <citation type="submission" date="2019-03" db="EMBL/GenBank/DDBJ databases">
        <title>Genomic Encyclopedia of Type Strains, Phase III (KMG-III): the genomes of soil and plant-associated and newly described type strains.</title>
        <authorList>
            <person name="Whitman W."/>
        </authorList>
    </citation>
    <scope>NUCLEOTIDE SEQUENCE [LARGE SCALE GENOMIC DNA]</scope>
    <source>
        <strain evidence="1 2">CGMCC 1.12801</strain>
    </source>
</reference>
<accession>A0A4R7D366</accession>
<organism evidence="1 2">
    <name type="scientific">Sphingobacterium paludis</name>
    <dbReference type="NCBI Taxonomy" id="1476465"/>
    <lineage>
        <taxon>Bacteria</taxon>
        <taxon>Pseudomonadati</taxon>
        <taxon>Bacteroidota</taxon>
        <taxon>Sphingobacteriia</taxon>
        <taxon>Sphingobacteriales</taxon>
        <taxon>Sphingobacteriaceae</taxon>
        <taxon>Sphingobacterium</taxon>
    </lineage>
</organism>
<dbReference type="AlphaFoldDB" id="A0A4R7D366"/>
<evidence type="ECO:0000313" key="2">
    <source>
        <dbReference type="Proteomes" id="UP000294752"/>
    </source>
</evidence>
<protein>
    <submittedName>
        <fullName evidence="1">Uncharacterized protein</fullName>
    </submittedName>
</protein>